<dbReference type="InterPro" id="IPR001455">
    <property type="entry name" value="TusA-like"/>
</dbReference>
<dbReference type="PROSITE" id="PS00380">
    <property type="entry name" value="RHODANESE_1"/>
    <property type="match status" value="1"/>
</dbReference>
<dbReference type="SUPFAM" id="SSF52821">
    <property type="entry name" value="Rhodanese/Cell cycle control phosphatase"/>
    <property type="match status" value="1"/>
</dbReference>
<dbReference type="PANTHER" id="PTHR43031">
    <property type="entry name" value="FAD-DEPENDENT OXIDOREDUCTASE"/>
    <property type="match status" value="1"/>
</dbReference>
<dbReference type="GO" id="GO:0004792">
    <property type="term" value="F:thiosulfate-cyanide sulfurtransferase activity"/>
    <property type="evidence" value="ECO:0007669"/>
    <property type="project" value="UniProtKB-EC"/>
</dbReference>
<dbReference type="CDD" id="cd00291">
    <property type="entry name" value="SirA_YedF_YeeD"/>
    <property type="match status" value="1"/>
</dbReference>
<dbReference type="Pfam" id="PF00581">
    <property type="entry name" value="Rhodanese"/>
    <property type="match status" value="1"/>
</dbReference>
<dbReference type="InterPro" id="IPR036873">
    <property type="entry name" value="Rhodanese-like_dom_sf"/>
</dbReference>
<proteinExistence type="predicted"/>
<evidence type="ECO:0000313" key="2">
    <source>
        <dbReference type="EMBL" id="CAH1209118.1"/>
    </source>
</evidence>
<gene>
    <name evidence="2" type="primary">glpE_2</name>
    <name evidence="2" type="ORF">PAECIP111893_02985</name>
</gene>
<sequence>MKNEIRGSQVLDCRGLACPLPIVKTKKAIDTMIAGEVIEVQATDKGSLADFKSWAGNTGHQYLGTLHDGDVLKHFIRKAAPDETRDEVHFAHVIDNAELQARLQQSDKAVVLDVREHAEYGFNHIPGAISIPLGELESRWSELDARTQIYVICRTGRRSDTACQLLHDRGLQVVNVIPGMAEWSGATEASARAE</sequence>
<dbReference type="CDD" id="cd00158">
    <property type="entry name" value="RHOD"/>
    <property type="match status" value="1"/>
</dbReference>
<dbReference type="RefSeq" id="WP_236343348.1">
    <property type="nucleotide sequence ID" value="NZ_CAKMMF010000015.1"/>
</dbReference>
<accession>A0ABN8GLY2</accession>
<dbReference type="PROSITE" id="PS01148">
    <property type="entry name" value="UPF0033"/>
    <property type="match status" value="1"/>
</dbReference>
<dbReference type="InterPro" id="IPR036868">
    <property type="entry name" value="TusA-like_sf"/>
</dbReference>
<dbReference type="PROSITE" id="PS50206">
    <property type="entry name" value="RHODANESE_3"/>
    <property type="match status" value="1"/>
</dbReference>
<dbReference type="InterPro" id="IPR001307">
    <property type="entry name" value="Thiosulphate_STrfase_CS"/>
</dbReference>
<dbReference type="InterPro" id="IPR001763">
    <property type="entry name" value="Rhodanese-like_dom"/>
</dbReference>
<dbReference type="PANTHER" id="PTHR43031:SF1">
    <property type="entry name" value="PYRIDINE NUCLEOTIDE-DISULPHIDE OXIDOREDUCTASE"/>
    <property type="match status" value="1"/>
</dbReference>
<dbReference type="Proteomes" id="UP000838686">
    <property type="component" value="Unassembled WGS sequence"/>
</dbReference>
<keyword evidence="2" id="KW-0808">Transferase</keyword>
<evidence type="ECO:0000313" key="3">
    <source>
        <dbReference type="Proteomes" id="UP000838686"/>
    </source>
</evidence>
<protein>
    <submittedName>
        <fullName evidence="2">Thiosulfate sulfurtransferase GlpE</fullName>
        <ecNumber evidence="2">2.8.1.1</ecNumber>
    </submittedName>
</protein>
<dbReference type="Gene3D" id="3.40.250.10">
    <property type="entry name" value="Rhodanese-like domain"/>
    <property type="match status" value="1"/>
</dbReference>
<dbReference type="SUPFAM" id="SSF64307">
    <property type="entry name" value="SirA-like"/>
    <property type="match status" value="1"/>
</dbReference>
<dbReference type="Pfam" id="PF01206">
    <property type="entry name" value="TusA"/>
    <property type="match status" value="1"/>
</dbReference>
<dbReference type="SMART" id="SM00450">
    <property type="entry name" value="RHOD"/>
    <property type="match status" value="1"/>
</dbReference>
<comment type="caution">
    <text evidence="2">The sequence shown here is derived from an EMBL/GenBank/DDBJ whole genome shotgun (WGS) entry which is preliminary data.</text>
</comment>
<dbReference type="InterPro" id="IPR050229">
    <property type="entry name" value="GlpE_sulfurtransferase"/>
</dbReference>
<dbReference type="EC" id="2.8.1.1" evidence="2"/>
<dbReference type="Gene3D" id="3.30.110.40">
    <property type="entry name" value="TusA-like domain"/>
    <property type="match status" value="1"/>
</dbReference>
<reference evidence="2" key="1">
    <citation type="submission" date="2022-01" db="EMBL/GenBank/DDBJ databases">
        <authorList>
            <person name="Criscuolo A."/>
        </authorList>
    </citation>
    <scope>NUCLEOTIDE SEQUENCE</scope>
    <source>
        <strain evidence="2">CIP111893</strain>
    </source>
</reference>
<dbReference type="EMBL" id="CAKMMF010000015">
    <property type="protein sequence ID" value="CAH1209118.1"/>
    <property type="molecule type" value="Genomic_DNA"/>
</dbReference>
<evidence type="ECO:0000259" key="1">
    <source>
        <dbReference type="PROSITE" id="PS50206"/>
    </source>
</evidence>
<organism evidence="2 3">
    <name type="scientific">Paenibacillus plantiphilus</name>
    <dbReference type="NCBI Taxonomy" id="2905650"/>
    <lineage>
        <taxon>Bacteria</taxon>
        <taxon>Bacillati</taxon>
        <taxon>Bacillota</taxon>
        <taxon>Bacilli</taxon>
        <taxon>Bacillales</taxon>
        <taxon>Paenibacillaceae</taxon>
        <taxon>Paenibacillus</taxon>
    </lineage>
</organism>
<feature type="domain" description="Rhodanese" evidence="1">
    <location>
        <begin position="105"/>
        <end position="192"/>
    </location>
</feature>
<keyword evidence="3" id="KW-1185">Reference proteome</keyword>
<name>A0ABN8GLY2_9BACL</name>